<reference evidence="6 7" key="1">
    <citation type="submission" date="2024-07" db="EMBL/GenBank/DDBJ databases">
        <title>Chromosome-level genome assembly of the water stick insect Ranatra chinensis (Heteroptera: Nepidae).</title>
        <authorList>
            <person name="Liu X."/>
        </authorList>
    </citation>
    <scope>NUCLEOTIDE SEQUENCE [LARGE SCALE GENOMIC DNA]</scope>
    <source>
        <strain evidence="6">Cailab_2021Rc</strain>
        <tissue evidence="6">Muscle</tissue>
    </source>
</reference>
<gene>
    <name evidence="6" type="ORF">AAG570_011275</name>
</gene>
<proteinExistence type="inferred from homology"/>
<dbReference type="Pfam" id="PF01920">
    <property type="entry name" value="Prefoldin_2"/>
    <property type="match status" value="1"/>
</dbReference>
<dbReference type="AlphaFoldDB" id="A0ABD0YYG7"/>
<protein>
    <recommendedName>
        <fullName evidence="8">Prefoldin subunit 2</fullName>
    </recommendedName>
</protein>
<dbReference type="SUPFAM" id="SSF46579">
    <property type="entry name" value="Prefoldin"/>
    <property type="match status" value="1"/>
</dbReference>
<evidence type="ECO:0000256" key="3">
    <source>
        <dbReference type="ARBA" id="ARBA00023186"/>
    </source>
</evidence>
<accession>A0ABD0YYG7</accession>
<evidence type="ECO:0000256" key="1">
    <source>
        <dbReference type="ARBA" id="ARBA00008045"/>
    </source>
</evidence>
<name>A0ABD0YYG7_9HEMI</name>
<comment type="function">
    <text evidence="4">Binds specifically to cytosolic chaperonin (c-CPN) and transfers target proteins to it. Binds to nascent polypeptide chain and promotes folding in an environment in which there are many competing pathways for nonnative proteins.</text>
</comment>
<evidence type="ECO:0000313" key="7">
    <source>
        <dbReference type="Proteomes" id="UP001558652"/>
    </source>
</evidence>
<evidence type="ECO:0008006" key="8">
    <source>
        <dbReference type="Google" id="ProtNLM"/>
    </source>
</evidence>
<dbReference type="InterPro" id="IPR002777">
    <property type="entry name" value="PFD_beta-like"/>
</dbReference>
<dbReference type="InterPro" id="IPR009053">
    <property type="entry name" value="Prefoldin"/>
</dbReference>
<dbReference type="FunFam" id="1.10.287.370:FF:000002">
    <property type="entry name" value="Prefoldin subunit 2"/>
    <property type="match status" value="1"/>
</dbReference>
<feature type="region of interest" description="Disordered" evidence="5">
    <location>
        <begin position="1"/>
        <end position="20"/>
    </location>
</feature>
<keyword evidence="7" id="KW-1185">Reference proteome</keyword>
<keyword evidence="3" id="KW-0143">Chaperone</keyword>
<comment type="caution">
    <text evidence="6">The sequence shown here is derived from an EMBL/GenBank/DDBJ whole genome shotgun (WGS) entry which is preliminary data.</text>
</comment>
<sequence length="151" mass="16894">MATDTKKSAKGSKSKTPTPAEIYNGFQTLRNEQRNLINKLSEVDIDLNEHKIVIDTLKDLDGSRKCFRLIGGVLCEKTVGDILPGLINTKEQLTVLSETLNEQVNKKGVEINDYKEKYDIRIRVQDELPIAAEGEDQKSEPSRNVIAVNPV</sequence>
<evidence type="ECO:0000256" key="5">
    <source>
        <dbReference type="SAM" id="MobiDB-lite"/>
    </source>
</evidence>
<comment type="subunit">
    <text evidence="2">Heterohexamer of two PFD-alpha type and four PFD-beta type subunits.</text>
</comment>
<dbReference type="EMBL" id="JBFDAA010000006">
    <property type="protein sequence ID" value="KAL1131662.1"/>
    <property type="molecule type" value="Genomic_DNA"/>
</dbReference>
<evidence type="ECO:0000313" key="6">
    <source>
        <dbReference type="EMBL" id="KAL1131662.1"/>
    </source>
</evidence>
<dbReference type="PANTHER" id="PTHR13303">
    <property type="entry name" value="PREFOLDIN SUBUNIT 2"/>
    <property type="match status" value="1"/>
</dbReference>
<feature type="region of interest" description="Disordered" evidence="5">
    <location>
        <begin position="132"/>
        <end position="151"/>
    </location>
</feature>
<organism evidence="6 7">
    <name type="scientific">Ranatra chinensis</name>
    <dbReference type="NCBI Taxonomy" id="642074"/>
    <lineage>
        <taxon>Eukaryota</taxon>
        <taxon>Metazoa</taxon>
        <taxon>Ecdysozoa</taxon>
        <taxon>Arthropoda</taxon>
        <taxon>Hexapoda</taxon>
        <taxon>Insecta</taxon>
        <taxon>Pterygota</taxon>
        <taxon>Neoptera</taxon>
        <taxon>Paraneoptera</taxon>
        <taxon>Hemiptera</taxon>
        <taxon>Heteroptera</taxon>
        <taxon>Panheteroptera</taxon>
        <taxon>Nepomorpha</taxon>
        <taxon>Nepidae</taxon>
        <taxon>Ranatrinae</taxon>
        <taxon>Ranatra</taxon>
    </lineage>
</organism>
<dbReference type="Proteomes" id="UP001558652">
    <property type="component" value="Unassembled WGS sequence"/>
</dbReference>
<dbReference type="CDD" id="cd23163">
    <property type="entry name" value="Prefoldin_2"/>
    <property type="match status" value="1"/>
</dbReference>
<dbReference type="InterPro" id="IPR027235">
    <property type="entry name" value="PFD2"/>
</dbReference>
<evidence type="ECO:0000256" key="4">
    <source>
        <dbReference type="ARBA" id="ARBA00024667"/>
    </source>
</evidence>
<evidence type="ECO:0000256" key="2">
    <source>
        <dbReference type="ARBA" id="ARBA00011695"/>
    </source>
</evidence>
<dbReference type="Gene3D" id="1.10.287.370">
    <property type="match status" value="1"/>
</dbReference>
<comment type="similarity">
    <text evidence="1">Belongs to the prefoldin subunit beta family.</text>
</comment>